<evidence type="ECO:0000313" key="4">
    <source>
        <dbReference type="Xenbase" id="XB-GENE-29079383"/>
    </source>
</evidence>
<dbReference type="OMA" id="KEHESGH"/>
<dbReference type="Proteomes" id="UP000008143">
    <property type="component" value="Chromosome 8"/>
</dbReference>
<dbReference type="OrthoDB" id="9909009at2759"/>
<keyword evidence="2" id="KW-1185">Reference proteome</keyword>
<proteinExistence type="predicted"/>
<feature type="compositionally biased region" description="Pro residues" evidence="1">
    <location>
        <begin position="630"/>
        <end position="640"/>
    </location>
</feature>
<dbReference type="RefSeq" id="XP_004916734.1">
    <property type="nucleotide sequence ID" value="XM_004916677.4"/>
</dbReference>
<dbReference type="AGR" id="Xenbase:XB-GENE-29079383"/>
<feature type="compositionally biased region" description="Polar residues" evidence="1">
    <location>
        <begin position="356"/>
        <end position="373"/>
    </location>
</feature>
<feature type="compositionally biased region" description="Basic and acidic residues" evidence="1">
    <location>
        <begin position="551"/>
        <end position="562"/>
    </location>
</feature>
<feature type="region of interest" description="Disordered" evidence="1">
    <location>
        <begin position="136"/>
        <end position="171"/>
    </location>
</feature>
<dbReference type="AlphaFoldDB" id="A0A8J0R1P1"/>
<feature type="region of interest" description="Disordered" evidence="1">
    <location>
        <begin position="287"/>
        <end position="323"/>
    </location>
</feature>
<sequence length="640" mass="71415">MKSLDGFYNELRQKYPNTFNMAPDLGKENREIHKLPQLEGTKLLQRLNFPNSISLQRVPPDSLVCKVQILKNQHGQTKKSEMPQHMVIIQDKAIPMPTLAKWDYSAPENGIAFRLPSLRAQVEQNQAELRSRLNTLKEGDDMKSSRYGSATAGGTSKVKSTQNHSYSSESLSNTGLSFIKPDALGTIMKELLPSKPGRLTNEVSLNSRGQQQINDPSGCVFDSDSGVSACSPVKVFRPKLRSPQTPPAPSDIKRKFMVKFQAAHGPVKANHTVVAGRQVQPKKLLERSDLSESIKSSSINFRDKTKPHRPPTGRIRFEDESEQEAESRYQERFFLKMKEAEKVDIKSLSSTSTLSMESNRMSRNSLSDLSAQSMDIIRRSHTSPMPPSELQRDRPSTGHLYRRQPFPPSVAKKVLIDIPRSGQLHRHSLYNEKSQGEKPNIQVLSKTSKELSSQHGASRTFATNNMAFKPKELCEKKEGAKVEQGNEPLGAQDGAAAEGVDISYHSTIKKSLHVTKKVGGQSEKSELLNIDIQFVSELETNQSLQLLPRSHGQEKVSLDRKSPSGISNTIPPKEFSRGEDALTSSKRSKKTEEPPSAGPPANRILKAPLLPMRMMHTFLKKGRAKNYMVPVPPSPRQTHR</sequence>
<gene>
    <name evidence="3 4" type="primary">LOC100488736</name>
</gene>
<feature type="region of interest" description="Disordered" evidence="1">
    <location>
        <begin position="546"/>
        <end position="640"/>
    </location>
</feature>
<feature type="compositionally biased region" description="Polar residues" evidence="1">
    <location>
        <begin position="146"/>
        <end position="171"/>
    </location>
</feature>
<dbReference type="Xenbase" id="XB-GENE-29079383">
    <property type="gene designation" value="LOC100488736"/>
</dbReference>
<protein>
    <submittedName>
        <fullName evidence="3">Uncharacterized protein LOC100488736 isoform X1</fullName>
    </submittedName>
</protein>
<accession>A0A8J0R1P1</accession>
<evidence type="ECO:0000256" key="1">
    <source>
        <dbReference type="SAM" id="MobiDB-lite"/>
    </source>
</evidence>
<feature type="region of interest" description="Disordered" evidence="1">
    <location>
        <begin position="345"/>
        <end position="405"/>
    </location>
</feature>
<reference evidence="3" key="1">
    <citation type="submission" date="2025-08" db="UniProtKB">
        <authorList>
            <consortium name="RefSeq"/>
        </authorList>
    </citation>
    <scope>IDENTIFICATION</scope>
    <source>
        <strain evidence="3">Nigerian</strain>
        <tissue evidence="3">Liver and blood</tissue>
    </source>
</reference>
<organism evidence="2 3">
    <name type="scientific">Xenopus tropicalis</name>
    <name type="common">Western clawed frog</name>
    <name type="synonym">Silurana tropicalis</name>
    <dbReference type="NCBI Taxonomy" id="8364"/>
    <lineage>
        <taxon>Eukaryota</taxon>
        <taxon>Metazoa</taxon>
        <taxon>Chordata</taxon>
        <taxon>Craniata</taxon>
        <taxon>Vertebrata</taxon>
        <taxon>Euteleostomi</taxon>
        <taxon>Amphibia</taxon>
        <taxon>Batrachia</taxon>
        <taxon>Anura</taxon>
        <taxon>Pipoidea</taxon>
        <taxon>Pipidae</taxon>
        <taxon>Xenopodinae</taxon>
        <taxon>Xenopus</taxon>
        <taxon>Silurana</taxon>
    </lineage>
</organism>
<dbReference type="GeneID" id="100488736"/>
<name>A0A8J0R1P1_XENTR</name>
<evidence type="ECO:0000313" key="3">
    <source>
        <dbReference type="RefSeq" id="XP_004916734.1"/>
    </source>
</evidence>
<evidence type="ECO:0000313" key="2">
    <source>
        <dbReference type="Proteomes" id="UP000008143"/>
    </source>
</evidence>